<dbReference type="EMBL" id="QOIP01000005">
    <property type="protein sequence ID" value="RLU23116.1"/>
    <property type="molecule type" value="Genomic_DNA"/>
</dbReference>
<dbReference type="InterPro" id="IPR000215">
    <property type="entry name" value="Serpin_fam"/>
</dbReference>
<dbReference type="GO" id="GO:0005615">
    <property type="term" value="C:extracellular space"/>
    <property type="evidence" value="ECO:0007669"/>
    <property type="project" value="InterPro"/>
</dbReference>
<dbReference type="InterPro" id="IPR042178">
    <property type="entry name" value="Serpin_sf_1"/>
</dbReference>
<reference evidence="7 9" key="1">
    <citation type="journal article" date="2014" name="Curr. Biol.">
        <title>The genome of the clonal raider ant Cerapachys biroi.</title>
        <authorList>
            <person name="Oxley P.R."/>
            <person name="Ji L."/>
            <person name="Fetter-Pruneda I."/>
            <person name="McKenzie S.K."/>
            <person name="Li C."/>
            <person name="Hu H."/>
            <person name="Zhang G."/>
            <person name="Kronauer D.J."/>
        </authorList>
    </citation>
    <scope>NUCLEOTIDE SEQUENCE [LARGE SCALE GENOMIC DNA]</scope>
</reference>
<feature type="domain" description="Serpin" evidence="6">
    <location>
        <begin position="41"/>
        <end position="404"/>
    </location>
</feature>
<dbReference type="OrthoDB" id="671595at2759"/>
<keyword evidence="2" id="KW-0646">Protease inhibitor</keyword>
<dbReference type="CDD" id="cd19601">
    <property type="entry name" value="serpin42Da-like"/>
    <property type="match status" value="1"/>
</dbReference>
<dbReference type="InterPro" id="IPR042185">
    <property type="entry name" value="Serpin_sf_2"/>
</dbReference>
<evidence type="ECO:0000256" key="4">
    <source>
        <dbReference type="RuleBase" id="RU000411"/>
    </source>
</evidence>
<dbReference type="Proteomes" id="UP000279307">
    <property type="component" value="Chromosome 5"/>
</dbReference>
<dbReference type="AlphaFoldDB" id="A0A026VZ76"/>
<proteinExistence type="inferred from homology"/>
<dbReference type="SMART" id="SM00093">
    <property type="entry name" value="SERPIN"/>
    <property type="match status" value="1"/>
</dbReference>
<dbReference type="PANTHER" id="PTHR11461">
    <property type="entry name" value="SERINE PROTEASE INHIBITOR, SERPIN"/>
    <property type="match status" value="1"/>
</dbReference>
<keyword evidence="9" id="KW-1185">Reference proteome</keyword>
<dbReference type="PANTHER" id="PTHR11461:SF211">
    <property type="entry name" value="GH10112P-RELATED"/>
    <property type="match status" value="1"/>
</dbReference>
<reference evidence="8" key="2">
    <citation type="journal article" date="2018" name="Genome Res.">
        <title>The genomic architecture and molecular evolution of ant odorant receptors.</title>
        <authorList>
            <person name="McKenzie S.K."/>
            <person name="Kronauer D.J.C."/>
        </authorList>
    </citation>
    <scope>NUCLEOTIDE SEQUENCE [LARGE SCALE GENOMIC DNA]</scope>
    <source>
        <strain evidence="8">Clonal line C1</strain>
    </source>
</reference>
<evidence type="ECO:0000256" key="2">
    <source>
        <dbReference type="ARBA" id="ARBA00022690"/>
    </source>
</evidence>
<dbReference type="Pfam" id="PF00079">
    <property type="entry name" value="Serpin"/>
    <property type="match status" value="1"/>
</dbReference>
<accession>A0A026VZ76</accession>
<evidence type="ECO:0000313" key="9">
    <source>
        <dbReference type="Proteomes" id="UP000053097"/>
    </source>
</evidence>
<comment type="similarity">
    <text evidence="1 4">Belongs to the serpin family.</text>
</comment>
<reference evidence="8" key="3">
    <citation type="submission" date="2018-07" db="EMBL/GenBank/DDBJ databases">
        <authorList>
            <person name="Mckenzie S.K."/>
            <person name="Kronauer D.J.C."/>
        </authorList>
    </citation>
    <scope>NUCLEOTIDE SEQUENCE</scope>
    <source>
        <strain evidence="8">Clonal line C1</strain>
    </source>
</reference>
<dbReference type="Gene3D" id="2.30.39.10">
    <property type="entry name" value="Alpha-1-antitrypsin, domain 1"/>
    <property type="match status" value="1"/>
</dbReference>
<dbReference type="EMBL" id="KK107570">
    <property type="protein sequence ID" value="EZA48771.1"/>
    <property type="molecule type" value="Genomic_DNA"/>
</dbReference>
<keyword evidence="3" id="KW-0722">Serine protease inhibitor</keyword>
<dbReference type="GO" id="GO:0004867">
    <property type="term" value="F:serine-type endopeptidase inhibitor activity"/>
    <property type="evidence" value="ECO:0007669"/>
    <property type="project" value="UniProtKB-KW"/>
</dbReference>
<dbReference type="Gene3D" id="3.30.497.10">
    <property type="entry name" value="Antithrombin, subunit I, domain 2"/>
    <property type="match status" value="1"/>
</dbReference>
<gene>
    <name evidence="8" type="ORF">DMN91_005394</name>
    <name evidence="7" type="ORF">X777_12687</name>
</gene>
<evidence type="ECO:0000256" key="3">
    <source>
        <dbReference type="ARBA" id="ARBA00022900"/>
    </source>
</evidence>
<dbReference type="OMA" id="TYYHSDI"/>
<dbReference type="InterPro" id="IPR023796">
    <property type="entry name" value="Serpin_dom"/>
</dbReference>
<dbReference type="SUPFAM" id="SSF56574">
    <property type="entry name" value="Serpins"/>
    <property type="match status" value="1"/>
</dbReference>
<dbReference type="InterPro" id="IPR036186">
    <property type="entry name" value="Serpin_sf"/>
</dbReference>
<evidence type="ECO:0000256" key="1">
    <source>
        <dbReference type="ARBA" id="ARBA00009500"/>
    </source>
</evidence>
<organism evidence="7 9">
    <name type="scientific">Ooceraea biroi</name>
    <name type="common">Clonal raider ant</name>
    <name type="synonym">Cerapachys biroi</name>
    <dbReference type="NCBI Taxonomy" id="2015173"/>
    <lineage>
        <taxon>Eukaryota</taxon>
        <taxon>Metazoa</taxon>
        <taxon>Ecdysozoa</taxon>
        <taxon>Arthropoda</taxon>
        <taxon>Hexapoda</taxon>
        <taxon>Insecta</taxon>
        <taxon>Pterygota</taxon>
        <taxon>Neoptera</taxon>
        <taxon>Endopterygota</taxon>
        <taxon>Hymenoptera</taxon>
        <taxon>Apocrita</taxon>
        <taxon>Aculeata</taxon>
        <taxon>Formicoidea</taxon>
        <taxon>Formicidae</taxon>
        <taxon>Dorylinae</taxon>
        <taxon>Ooceraea</taxon>
    </lineage>
</organism>
<protein>
    <submittedName>
        <fullName evidence="7">Serpin B8</fullName>
    </submittedName>
</protein>
<sequence>MRTLQKSFLAFCLIASAMAHPTVSSNPQFQIVSQGANLFSTNFVKAIAKDQQQQENLICSPLSLTVALSMAAVGSAGNTEAQFKEVLKLPASKTESLAGYQTLIDTLNNVENVTLKLANKMFIAENFAVKPEYKQNLQTYYHSDIDSVNFGEPQKAADTINAWCKEKTNDRIDGVVTPNDVGPSTALVLANAVYFKGNWATQFDPLLTSDRPFHVDASTVKNVPTMFRKGNYKFAELPQYEAKCIELPYANKDISMVIILPDKVDGLPALTERLDEVTNECNNLLSRAYEREIEVFLPKFKTEVKMQLGDLLTQKMGLTEPFSDGANFSGISDVPLKISKVIQKAFIEVNEEGSEAAAVTVLTAVPISLVIPQPRRFDINRPFYHYIKYNTPNMVLFEGRVTKPQI</sequence>
<evidence type="ECO:0000259" key="6">
    <source>
        <dbReference type="SMART" id="SM00093"/>
    </source>
</evidence>
<feature type="signal peptide" evidence="5">
    <location>
        <begin position="1"/>
        <end position="19"/>
    </location>
</feature>
<keyword evidence="5" id="KW-0732">Signal</keyword>
<name>A0A026VZ76_OOCBI</name>
<dbReference type="Proteomes" id="UP000053097">
    <property type="component" value="Unassembled WGS sequence"/>
</dbReference>
<evidence type="ECO:0000313" key="7">
    <source>
        <dbReference type="EMBL" id="EZA48771.1"/>
    </source>
</evidence>
<evidence type="ECO:0000256" key="5">
    <source>
        <dbReference type="SAM" id="SignalP"/>
    </source>
</evidence>
<feature type="chain" id="PRO_5033709942" evidence="5">
    <location>
        <begin position="20"/>
        <end position="406"/>
    </location>
</feature>
<evidence type="ECO:0000313" key="8">
    <source>
        <dbReference type="EMBL" id="RLU23116.1"/>
    </source>
</evidence>